<evidence type="ECO:0000256" key="8">
    <source>
        <dbReference type="ARBA" id="ARBA00022833"/>
    </source>
</evidence>
<dbReference type="Pfam" id="PF13574">
    <property type="entry name" value="Reprolysin_2"/>
    <property type="match status" value="1"/>
</dbReference>
<evidence type="ECO:0000256" key="5">
    <source>
        <dbReference type="ARBA" id="ARBA00022723"/>
    </source>
</evidence>
<dbReference type="Pfam" id="PF00200">
    <property type="entry name" value="Disintegrin"/>
    <property type="match status" value="1"/>
</dbReference>
<comment type="cofactor">
    <cofactor evidence="1">
        <name>Zn(2+)</name>
        <dbReference type="ChEBI" id="CHEBI:29105"/>
    </cofactor>
</comment>
<dbReference type="GO" id="GO:0046872">
    <property type="term" value="F:metal ion binding"/>
    <property type="evidence" value="ECO:0007669"/>
    <property type="project" value="UniProtKB-KW"/>
</dbReference>
<keyword evidence="7" id="KW-0378">Hydrolase</keyword>
<organism evidence="17 18">
    <name type="scientific">Aphidius gifuensis</name>
    <name type="common">Parasitoid wasp</name>
    <dbReference type="NCBI Taxonomy" id="684658"/>
    <lineage>
        <taxon>Eukaryota</taxon>
        <taxon>Metazoa</taxon>
        <taxon>Ecdysozoa</taxon>
        <taxon>Arthropoda</taxon>
        <taxon>Hexapoda</taxon>
        <taxon>Insecta</taxon>
        <taxon>Pterygota</taxon>
        <taxon>Neoptera</taxon>
        <taxon>Endopterygota</taxon>
        <taxon>Hymenoptera</taxon>
        <taxon>Apocrita</taxon>
        <taxon>Ichneumonoidea</taxon>
        <taxon>Braconidae</taxon>
        <taxon>Aphidiinae</taxon>
        <taxon>Aphidius</taxon>
    </lineage>
</organism>
<evidence type="ECO:0000256" key="1">
    <source>
        <dbReference type="ARBA" id="ARBA00001947"/>
    </source>
</evidence>
<dbReference type="Proteomes" id="UP000639338">
    <property type="component" value="Unassembled WGS sequence"/>
</dbReference>
<proteinExistence type="predicted"/>
<evidence type="ECO:0000256" key="12">
    <source>
        <dbReference type="ARBA" id="ARBA00023157"/>
    </source>
</evidence>
<keyword evidence="12" id="KW-1015">Disulfide bond</keyword>
<protein>
    <recommendedName>
        <fullName evidence="19">ADAM 17-like protease</fullName>
    </recommendedName>
</protein>
<evidence type="ECO:0000259" key="15">
    <source>
        <dbReference type="PROSITE" id="PS50214"/>
    </source>
</evidence>
<keyword evidence="5 13" id="KW-0479">Metal-binding</keyword>
<comment type="caution">
    <text evidence="13">Lacks conserved residue(s) required for the propagation of feature annotation.</text>
</comment>
<dbReference type="InterPro" id="IPR001762">
    <property type="entry name" value="Disintegrin_dom"/>
</dbReference>
<dbReference type="GO" id="GO:0004222">
    <property type="term" value="F:metalloendopeptidase activity"/>
    <property type="evidence" value="ECO:0007669"/>
    <property type="project" value="InterPro"/>
</dbReference>
<dbReference type="SUPFAM" id="SSF57552">
    <property type="entry name" value="Blood coagulation inhibitor (disintegrin)"/>
    <property type="match status" value="1"/>
</dbReference>
<evidence type="ECO:0000256" key="10">
    <source>
        <dbReference type="ARBA" id="ARBA00023049"/>
    </source>
</evidence>
<evidence type="ECO:0000256" key="7">
    <source>
        <dbReference type="ARBA" id="ARBA00022801"/>
    </source>
</evidence>
<feature type="binding site" evidence="13">
    <location>
        <position position="431"/>
    </location>
    <ligand>
        <name>Zn(2+)</name>
        <dbReference type="ChEBI" id="CHEBI:29105"/>
        <note>catalytic</note>
    </ligand>
</feature>
<dbReference type="InterPro" id="IPR001590">
    <property type="entry name" value="Peptidase_M12B"/>
</dbReference>
<evidence type="ECO:0008006" key="19">
    <source>
        <dbReference type="Google" id="ProtNLM"/>
    </source>
</evidence>
<keyword evidence="8 13" id="KW-0862">Zinc</keyword>
<dbReference type="GO" id="GO:0006509">
    <property type="term" value="P:membrane protein ectodomain proteolysis"/>
    <property type="evidence" value="ECO:0007669"/>
    <property type="project" value="TreeGrafter"/>
</dbReference>
<reference evidence="17 18" key="1">
    <citation type="submission" date="2020-08" db="EMBL/GenBank/DDBJ databases">
        <title>Aphidius gifuensis genome sequencing and assembly.</title>
        <authorList>
            <person name="Du Z."/>
        </authorList>
    </citation>
    <scope>NUCLEOTIDE SEQUENCE [LARGE SCALE GENOMIC DNA]</scope>
    <source>
        <strain evidence="17">YNYX2018</strain>
        <tissue evidence="17">Adults</tissue>
    </source>
</reference>
<dbReference type="SUPFAM" id="SSF55486">
    <property type="entry name" value="Metalloproteases ('zincins'), catalytic domain"/>
    <property type="match status" value="1"/>
</dbReference>
<dbReference type="Gene3D" id="4.10.70.10">
    <property type="entry name" value="Disintegrin domain"/>
    <property type="match status" value="1"/>
</dbReference>
<dbReference type="InterPro" id="IPR024079">
    <property type="entry name" value="MetalloPept_cat_dom_sf"/>
</dbReference>
<gene>
    <name evidence="17" type="ORF">HCN44_000029</name>
</gene>
<evidence type="ECO:0000256" key="2">
    <source>
        <dbReference type="ARBA" id="ARBA00004479"/>
    </source>
</evidence>
<evidence type="ECO:0000256" key="14">
    <source>
        <dbReference type="SAM" id="Phobius"/>
    </source>
</evidence>
<feature type="domain" description="Disintegrin" evidence="15">
    <location>
        <begin position="500"/>
        <end position="591"/>
    </location>
</feature>
<dbReference type="Gene3D" id="4.10.70.30">
    <property type="match status" value="1"/>
</dbReference>
<dbReference type="SMART" id="SM00050">
    <property type="entry name" value="DISIN"/>
    <property type="match status" value="1"/>
</dbReference>
<dbReference type="PROSITE" id="PS50214">
    <property type="entry name" value="DISINTEGRIN_2"/>
    <property type="match status" value="1"/>
</dbReference>
<dbReference type="InterPro" id="IPR034025">
    <property type="entry name" value="ADAM10_ADAM17"/>
</dbReference>
<evidence type="ECO:0000256" key="13">
    <source>
        <dbReference type="PROSITE-ProRule" id="PRU00276"/>
    </source>
</evidence>
<accession>A0A835CMX1</accession>
<evidence type="ECO:0000313" key="18">
    <source>
        <dbReference type="Proteomes" id="UP000639338"/>
    </source>
</evidence>
<comment type="subcellular location">
    <subcellularLocation>
        <location evidence="2">Membrane</location>
        <topology evidence="2">Single-pass type I membrane protein</topology>
    </subcellularLocation>
</comment>
<dbReference type="OrthoDB" id="2131567at2759"/>
<dbReference type="GO" id="GO:0007219">
    <property type="term" value="P:Notch signaling pathway"/>
    <property type="evidence" value="ECO:0007669"/>
    <property type="project" value="TreeGrafter"/>
</dbReference>
<dbReference type="InterPro" id="IPR051489">
    <property type="entry name" value="ADAM_Metalloproteinase"/>
</dbReference>
<feature type="transmembrane region" description="Helical" evidence="14">
    <location>
        <begin position="695"/>
        <end position="717"/>
    </location>
</feature>
<evidence type="ECO:0000256" key="3">
    <source>
        <dbReference type="ARBA" id="ARBA00022670"/>
    </source>
</evidence>
<keyword evidence="6" id="KW-0732">Signal</keyword>
<keyword evidence="3" id="KW-0645">Protease</keyword>
<evidence type="ECO:0000313" key="17">
    <source>
        <dbReference type="EMBL" id="KAF7990224.1"/>
    </source>
</evidence>
<comment type="caution">
    <text evidence="17">The sequence shown here is derived from an EMBL/GenBank/DDBJ whole genome shotgun (WGS) entry which is preliminary data.</text>
</comment>
<evidence type="ECO:0000256" key="6">
    <source>
        <dbReference type="ARBA" id="ARBA00022729"/>
    </source>
</evidence>
<evidence type="ECO:0000256" key="11">
    <source>
        <dbReference type="ARBA" id="ARBA00023136"/>
    </source>
</evidence>
<dbReference type="CDD" id="cd14246">
    <property type="entry name" value="ADAM17_MPD"/>
    <property type="match status" value="1"/>
</dbReference>
<evidence type="ECO:0000259" key="16">
    <source>
        <dbReference type="PROSITE" id="PS50215"/>
    </source>
</evidence>
<dbReference type="FunFam" id="4.10.70.10:FF:000003">
    <property type="entry name" value="Disintegrin and metalloproteinase domain-containing protein 17"/>
    <property type="match status" value="1"/>
</dbReference>
<name>A0A835CMX1_APHGI</name>
<dbReference type="InterPro" id="IPR036436">
    <property type="entry name" value="Disintegrin_dom_sf"/>
</dbReference>
<feature type="domain" description="Peptidase M12B" evidence="16">
    <location>
        <begin position="255"/>
        <end position="499"/>
    </location>
</feature>
<dbReference type="AlphaFoldDB" id="A0A835CMX1"/>
<dbReference type="Pfam" id="PF16698">
    <property type="entry name" value="ADAM17_MPD"/>
    <property type="match status" value="1"/>
</dbReference>
<keyword evidence="18" id="KW-1185">Reference proteome</keyword>
<feature type="binding site" evidence="13">
    <location>
        <position position="435"/>
    </location>
    <ligand>
        <name>Zn(2+)</name>
        <dbReference type="ChEBI" id="CHEBI:29105"/>
        <note>catalytic</note>
    </ligand>
</feature>
<evidence type="ECO:0000256" key="4">
    <source>
        <dbReference type="ARBA" id="ARBA00022692"/>
    </source>
</evidence>
<dbReference type="InterPro" id="IPR032029">
    <property type="entry name" value="ADAM17_MPD"/>
</dbReference>
<dbReference type="PROSITE" id="PS50215">
    <property type="entry name" value="ADAM_MEPRO"/>
    <property type="match status" value="1"/>
</dbReference>
<dbReference type="EMBL" id="JACMRX010000004">
    <property type="protein sequence ID" value="KAF7990224.1"/>
    <property type="molecule type" value="Genomic_DNA"/>
</dbReference>
<dbReference type="Gene3D" id="3.40.390.10">
    <property type="entry name" value="Collagenase (Catalytic Domain)"/>
    <property type="match status" value="1"/>
</dbReference>
<feature type="active site" evidence="13">
    <location>
        <position position="432"/>
    </location>
</feature>
<sequence length="762" mass="87225">MYYNVYHIILLVHFASGLHRNLKYYETIHSSHLEHSIVKRGAQHSYHQFNKINQIEFYAHGRHFRLILTPRREVIHSKFKAYEVNADGEEKTIHLDHESFYHGRVFGELDSHAQLHIDDGIMTGSIRIADETYHIEPSWRHLSNHDNKTMIMYKGSDVKLSWAQRDANDNNDSNKNKDFIVPKTCGYVKESLNDNDDNDNVTSSVNIDGIDVVIEEEKGEEDEDDDDDEKTLVKTNYKIRSKRQTETYEYTPTKTRCPLLLVADYRFYQEMGASSTKTTINYLISLIDRVHKIYNDTLWQDRLEQDGFKGMGFVIKKIVVHSEPTRVRGGDTHYNMIREKWDVRTLLEVFSREYSHKDFCLAHLFTDLKFEGGILGLAYVGSPRRNSVGGICTPEYFKNGYTLYLNSGLSSSRNHYGQRVITREADLVTAHEFGHNWGSEHDPDVNECSPSASQGGSYLMYTYSVSGYDVNNKRFSPCSLRSIKKVLQAKSGRCFSEPEESFCGNLRVEGDEECDAGLLGTEDNDACCDKNCKLRRQQGAVCSDKNSPCCQNCIFMRIGIKCREAQYATCEQESRCTGASSECPRSPPMKNGTSCLERGQCRLGKCVPYCETQGLQSCMCDTIADACKRCCRMSLNETCFPIDPPDLLPDGTPCIQGFCNKGMCEKTIQDVVERFWDIIEDININKVIRFLKDNIVGAVIISTAIVWIPASCVISYIDNRRIHENEKKWLWKNTDELIHPDDTRQVIYIGGPSRQTQRVESQ</sequence>
<keyword evidence="10" id="KW-0482">Metalloprotease</keyword>
<evidence type="ECO:0000256" key="9">
    <source>
        <dbReference type="ARBA" id="ARBA00022989"/>
    </source>
</evidence>
<feature type="binding site" evidence="13">
    <location>
        <position position="441"/>
    </location>
    <ligand>
        <name>Zn(2+)</name>
        <dbReference type="ChEBI" id="CHEBI:29105"/>
        <note>catalytic</note>
    </ligand>
</feature>
<dbReference type="PANTHER" id="PTHR45702:SF6">
    <property type="entry name" value="DISINTEGRIN AND METALLOPROTEINASE DOMAIN-CONTAINING PROTEIN 17"/>
    <property type="match status" value="1"/>
</dbReference>
<dbReference type="FunFam" id="3.40.390.10:FF:000017">
    <property type="entry name" value="Disintegrin and metalloproteinase domain-containing protein 17"/>
    <property type="match status" value="1"/>
</dbReference>
<dbReference type="GO" id="GO:0005886">
    <property type="term" value="C:plasma membrane"/>
    <property type="evidence" value="ECO:0007669"/>
    <property type="project" value="TreeGrafter"/>
</dbReference>
<keyword evidence="11 14" id="KW-0472">Membrane</keyword>
<dbReference type="PANTHER" id="PTHR45702">
    <property type="entry name" value="ADAM10/ADAM17 METALLOPEPTIDASE FAMILY MEMBER"/>
    <property type="match status" value="1"/>
</dbReference>
<dbReference type="CDD" id="cd04270">
    <property type="entry name" value="ZnMc_TACE_like"/>
    <property type="match status" value="1"/>
</dbReference>
<keyword evidence="4 14" id="KW-0812">Transmembrane</keyword>
<keyword evidence="9 14" id="KW-1133">Transmembrane helix</keyword>